<dbReference type="InterPro" id="IPR024705">
    <property type="entry name" value="Ssp411"/>
</dbReference>
<organism evidence="2 3">
    <name type="scientific">Cyclobacterium marinum (strain ATCC 25205 / DSM 745 / LMG 13164 / NCIMB 1802)</name>
    <name type="common">Flectobacillus marinus</name>
    <dbReference type="NCBI Taxonomy" id="880070"/>
    <lineage>
        <taxon>Bacteria</taxon>
        <taxon>Pseudomonadati</taxon>
        <taxon>Bacteroidota</taxon>
        <taxon>Cytophagia</taxon>
        <taxon>Cytophagales</taxon>
        <taxon>Cyclobacteriaceae</taxon>
        <taxon>Cyclobacterium</taxon>
    </lineage>
</organism>
<dbReference type="STRING" id="880070.Cycma_4386"/>
<dbReference type="GO" id="GO:0005975">
    <property type="term" value="P:carbohydrate metabolic process"/>
    <property type="evidence" value="ECO:0007669"/>
    <property type="project" value="InterPro"/>
</dbReference>
<dbReference type="CDD" id="cd02955">
    <property type="entry name" value="SSP411"/>
    <property type="match status" value="1"/>
</dbReference>
<proteinExistence type="predicted"/>
<protein>
    <recommendedName>
        <fullName evidence="1">Spermatogenesis-associated protein 20-like TRX domain-containing protein</fullName>
    </recommendedName>
</protein>
<keyword evidence="3" id="KW-1185">Reference proteome</keyword>
<dbReference type="InterPro" id="IPR036249">
    <property type="entry name" value="Thioredoxin-like_sf"/>
</dbReference>
<reference evidence="3" key="1">
    <citation type="submission" date="2011-07" db="EMBL/GenBank/DDBJ databases">
        <title>The complete genome of Cyclobacterium marinum DSM 745.</title>
        <authorList>
            <person name="Lucas S."/>
            <person name="Han J."/>
            <person name="Lapidus A."/>
            <person name="Bruce D."/>
            <person name="Goodwin L."/>
            <person name="Pitluck S."/>
            <person name="Peters L."/>
            <person name="Kyrpides N."/>
            <person name="Mavromatis K."/>
            <person name="Ivanova N."/>
            <person name="Ovchinnikova G."/>
            <person name="Chertkov O."/>
            <person name="Detter J.C."/>
            <person name="Tapia R."/>
            <person name="Han C."/>
            <person name="Land M."/>
            <person name="Hauser L."/>
            <person name="Markowitz V."/>
            <person name="Cheng J.-F."/>
            <person name="Hugenholtz P."/>
            <person name="Woyke T."/>
            <person name="Wu D."/>
            <person name="Tindall B."/>
            <person name="Schuetze A."/>
            <person name="Brambilla E."/>
            <person name="Klenk H.-P."/>
            <person name="Eisen J.A."/>
        </authorList>
    </citation>
    <scope>NUCLEOTIDE SEQUENCE [LARGE SCALE GENOMIC DNA]</scope>
    <source>
        <strain evidence="3">ATCC 25205 / DSM 745 / LMG 13164 / NCIMB 1802</strain>
    </source>
</reference>
<dbReference type="AlphaFoldDB" id="G0IXU1"/>
<sequence>MIRHTEVMKANHLIKSKSIYLQQHAYNPVEWYPWSKEALEKAKLENKPILVSIGYSACHWCHVMEGESFEAKDVAKLMNAHFICIKIDREERPDLDNIYMEAVQVMGLQGGWPLNVFLLPNQKPFYGGTYFSKEQWIQVLSGVAQAFSQQYDDLVKSAEGFGQSIERSVIEKYGLKKGKSKFFPETIRQIAKDLIGKIDPVWGGMKRVPKFPMPVIWSFLLDMAILDDHEDLGEKVCFTLEKMAMGGIYDHLGGGFCRYSVDGEWFAPHFEKMLYDNGQLLSLYSKAYQYSANALFREKITETISWLLNDMCGPEMGFYSALDADSDGEEGRFYTWTFSELKDLLGDDLNWFCQLYGIKEQGNWEAGKNILYQTLPYVEVGENFGFTQEALLSKLREVKLKLKEKRESRTRPGLDDKIISGWNGWVIKGLCDAYLALGEEEIRNTAVRTGNFIWHHMVIENELYRSYKGGQAYTPAFLEDYAAVIQSFISLYKISFDSFWLRRAELLAQRVLRNFHDEEDEMFYFNDPKIEKLIANKKELFDNVIPSSNSVMARNLHQLGLYLYNDTYLAQAKSMLQLVSDMLIKEPDFLANWASFYLEQSVPTAEIVIAGKEASTLGLSFQKTYHPNIIIAAEVKTTDVLPILADKVGGKTTFYVCFNKTCKQPVETIDAAIRQLPKLPNT</sequence>
<dbReference type="Proteomes" id="UP000001635">
    <property type="component" value="Chromosome"/>
</dbReference>
<name>G0IXU1_CYCMS</name>
<gene>
    <name evidence="2" type="ordered locus">Cycma_4386</name>
</gene>
<dbReference type="SUPFAM" id="SSF52833">
    <property type="entry name" value="Thioredoxin-like"/>
    <property type="match status" value="1"/>
</dbReference>
<evidence type="ECO:0000313" key="2">
    <source>
        <dbReference type="EMBL" id="AEL28088.1"/>
    </source>
</evidence>
<dbReference type="Gene3D" id="3.40.30.10">
    <property type="entry name" value="Glutaredoxin"/>
    <property type="match status" value="1"/>
</dbReference>
<feature type="domain" description="Spermatogenesis-associated protein 20-like TRX" evidence="1">
    <location>
        <begin position="11"/>
        <end position="164"/>
    </location>
</feature>
<dbReference type="PIRSF" id="PIRSF006402">
    <property type="entry name" value="UCP006402_thioredoxin"/>
    <property type="match status" value="1"/>
</dbReference>
<dbReference type="InterPro" id="IPR004879">
    <property type="entry name" value="Ssp411-like_TRX"/>
</dbReference>
<dbReference type="InterPro" id="IPR008928">
    <property type="entry name" value="6-hairpin_glycosidase_sf"/>
</dbReference>
<evidence type="ECO:0000259" key="1">
    <source>
        <dbReference type="Pfam" id="PF03190"/>
    </source>
</evidence>
<dbReference type="PANTHER" id="PTHR42899:SF1">
    <property type="entry name" value="SPERMATOGENESIS-ASSOCIATED PROTEIN 20"/>
    <property type="match status" value="1"/>
</dbReference>
<dbReference type="Pfam" id="PF03190">
    <property type="entry name" value="Thioredox_DsbH"/>
    <property type="match status" value="1"/>
</dbReference>
<dbReference type="PANTHER" id="PTHR42899">
    <property type="entry name" value="SPERMATOGENESIS-ASSOCIATED PROTEIN 20"/>
    <property type="match status" value="1"/>
</dbReference>
<accession>G0IXU1</accession>
<evidence type="ECO:0000313" key="3">
    <source>
        <dbReference type="Proteomes" id="UP000001635"/>
    </source>
</evidence>
<dbReference type="HOGENOM" id="CLU_014051_4_2_10"/>
<dbReference type="KEGG" id="cmr:Cycma_4386"/>
<dbReference type="EMBL" id="CP002955">
    <property type="protein sequence ID" value="AEL28088.1"/>
    <property type="molecule type" value="Genomic_DNA"/>
</dbReference>
<dbReference type="SUPFAM" id="SSF48208">
    <property type="entry name" value="Six-hairpin glycosidases"/>
    <property type="match status" value="1"/>
</dbReference>
<dbReference type="eggNOG" id="COG1331">
    <property type="taxonomic scope" value="Bacteria"/>
</dbReference>